<proteinExistence type="inferred from homology"/>
<gene>
    <name evidence="5" type="ORF">QG37_03752</name>
</gene>
<evidence type="ECO:0000256" key="2">
    <source>
        <dbReference type="ARBA" id="ARBA00011814"/>
    </source>
</evidence>
<dbReference type="Proteomes" id="UP000037122">
    <property type="component" value="Unassembled WGS sequence"/>
</dbReference>
<protein>
    <recommendedName>
        <fullName evidence="4">Coenzyme Q-binding protein COQ10 START domain-containing protein</fullName>
    </recommendedName>
</protein>
<dbReference type="SUPFAM" id="SSF55961">
    <property type="entry name" value="Bet v1-like"/>
    <property type="match status" value="1"/>
</dbReference>
<dbReference type="InterPro" id="IPR044996">
    <property type="entry name" value="COQ10-like"/>
</dbReference>
<evidence type="ECO:0000256" key="1">
    <source>
        <dbReference type="ARBA" id="ARBA00006885"/>
    </source>
</evidence>
<sequence length="180" mass="20882">MLKAADALARRTFVLIPFDFNPLHTYRISKKVDIPPSILFDVVSDVASYKTFIPFVTESFVSEVDFRTKLPQKAGFNIGWDQYNERMICDVSCLKDERVFSRAISTDIFEHLQNEWKFELVKNGCNQRVSTKVSLNLQYRFKNPLFNSISSVFQSQVSQVMIDSFLKRATERQKQSNTTT</sequence>
<dbReference type="Gene3D" id="3.30.530.20">
    <property type="match status" value="1"/>
</dbReference>
<dbReference type="GO" id="GO:0048039">
    <property type="term" value="F:ubiquinone binding"/>
    <property type="evidence" value="ECO:0007669"/>
    <property type="project" value="InterPro"/>
</dbReference>
<comment type="similarity">
    <text evidence="1">Belongs to the COQ10 family.</text>
</comment>
<comment type="subunit">
    <text evidence="2">Interacts with coenzyme Q.</text>
</comment>
<comment type="function">
    <text evidence="3">Required for the function of coenzyme Q in the respiratory chain. May serve as a chaperone or may be involved in the transport of Q6 from its site of synthesis to the catalytic sites of the respiratory complexes.</text>
</comment>
<dbReference type="AlphaFoldDB" id="A0A0L0NYW8"/>
<dbReference type="PANTHER" id="PTHR12901:SF10">
    <property type="entry name" value="COENZYME Q-BINDING PROTEIN COQ10, MITOCHONDRIAL"/>
    <property type="match status" value="1"/>
</dbReference>
<comment type="caution">
    <text evidence="5">The sequence shown here is derived from an EMBL/GenBank/DDBJ whole genome shotgun (WGS) entry which is preliminary data.</text>
</comment>
<organism evidence="5 6">
    <name type="scientific">Candidozyma auris</name>
    <name type="common">Yeast</name>
    <name type="synonym">Candida auris</name>
    <dbReference type="NCBI Taxonomy" id="498019"/>
    <lineage>
        <taxon>Eukaryota</taxon>
        <taxon>Fungi</taxon>
        <taxon>Dikarya</taxon>
        <taxon>Ascomycota</taxon>
        <taxon>Saccharomycotina</taxon>
        <taxon>Pichiomycetes</taxon>
        <taxon>Metschnikowiaceae</taxon>
        <taxon>Candidozyma</taxon>
    </lineage>
</organism>
<reference evidence="6" key="1">
    <citation type="journal article" date="2015" name="BMC Genomics">
        <title>Draft genome of a commonly misdiagnosed multidrug resistant pathogen Candida auris.</title>
        <authorList>
            <person name="Chatterjee S."/>
            <person name="Alampalli S.V."/>
            <person name="Nageshan R.K."/>
            <person name="Chettiar S.T."/>
            <person name="Joshi S."/>
            <person name="Tatu U.S."/>
        </authorList>
    </citation>
    <scope>NUCLEOTIDE SEQUENCE [LARGE SCALE GENOMIC DNA]</scope>
    <source>
        <strain evidence="6">6684</strain>
    </source>
</reference>
<evidence type="ECO:0000259" key="4">
    <source>
        <dbReference type="Pfam" id="PF03364"/>
    </source>
</evidence>
<dbReference type="EMBL" id="LGST01000024">
    <property type="protein sequence ID" value="KND99366.1"/>
    <property type="molecule type" value="Genomic_DNA"/>
</dbReference>
<dbReference type="GO" id="GO:0005739">
    <property type="term" value="C:mitochondrion"/>
    <property type="evidence" value="ECO:0007669"/>
    <property type="project" value="TreeGrafter"/>
</dbReference>
<evidence type="ECO:0000256" key="3">
    <source>
        <dbReference type="ARBA" id="ARBA00024947"/>
    </source>
</evidence>
<evidence type="ECO:0000313" key="5">
    <source>
        <dbReference type="EMBL" id="KND99366.1"/>
    </source>
</evidence>
<dbReference type="CDD" id="cd07813">
    <property type="entry name" value="COQ10p_like"/>
    <property type="match status" value="1"/>
</dbReference>
<dbReference type="GO" id="GO:0045333">
    <property type="term" value="P:cellular respiration"/>
    <property type="evidence" value="ECO:0007669"/>
    <property type="project" value="InterPro"/>
</dbReference>
<name>A0A0L0NYW8_CANAR</name>
<evidence type="ECO:0000313" key="6">
    <source>
        <dbReference type="Proteomes" id="UP000037122"/>
    </source>
</evidence>
<feature type="domain" description="Coenzyme Q-binding protein COQ10 START" evidence="4">
    <location>
        <begin position="32"/>
        <end position="165"/>
    </location>
</feature>
<accession>A0A0L0NYW8</accession>
<dbReference type="PANTHER" id="PTHR12901">
    <property type="entry name" value="SPERM PROTEIN HOMOLOG"/>
    <property type="match status" value="1"/>
</dbReference>
<dbReference type="Pfam" id="PF03364">
    <property type="entry name" value="Polyketide_cyc"/>
    <property type="match status" value="1"/>
</dbReference>
<dbReference type="VEuPathDB" id="FungiDB:QG37_03752"/>
<dbReference type="InterPro" id="IPR023393">
    <property type="entry name" value="START-like_dom_sf"/>
</dbReference>
<dbReference type="InterPro" id="IPR005031">
    <property type="entry name" value="COQ10_START"/>
</dbReference>